<gene>
    <name evidence="2" type="ORF">CLV62_11893</name>
</gene>
<comment type="caution">
    <text evidence="2">The sequence shown here is derived from an EMBL/GenBank/DDBJ whole genome shotgun (WGS) entry which is preliminary data.</text>
</comment>
<keyword evidence="1" id="KW-1133">Transmembrane helix</keyword>
<accession>A0A2V3PNY3</accession>
<evidence type="ECO:0000256" key="1">
    <source>
        <dbReference type="SAM" id="Phobius"/>
    </source>
</evidence>
<sequence length="80" mass="8808">MKQNDAPAGINIKLVCRVALLGVCVWCVYRIGVSAVSVVGIYILIRSVLKIIRLSVSIFFSVLSILLLMIVISLILVFIF</sequence>
<keyword evidence="1" id="KW-0472">Membrane</keyword>
<keyword evidence="1" id="KW-0812">Transmembrane</keyword>
<evidence type="ECO:0000313" key="2">
    <source>
        <dbReference type="EMBL" id="PXV62704.1"/>
    </source>
</evidence>
<name>A0A2V3PNY3_9BACT</name>
<dbReference type="EMBL" id="QICL01000018">
    <property type="protein sequence ID" value="PXV62704.1"/>
    <property type="molecule type" value="Genomic_DNA"/>
</dbReference>
<feature type="transmembrane region" description="Helical" evidence="1">
    <location>
        <begin position="20"/>
        <end position="45"/>
    </location>
</feature>
<reference evidence="2 3" key="1">
    <citation type="submission" date="2018-03" db="EMBL/GenBank/DDBJ databases">
        <title>Genomic Encyclopedia of Archaeal and Bacterial Type Strains, Phase II (KMG-II): from individual species to whole genera.</title>
        <authorList>
            <person name="Goeker M."/>
        </authorList>
    </citation>
    <scope>NUCLEOTIDE SEQUENCE [LARGE SCALE GENOMIC DNA]</scope>
    <source>
        <strain evidence="2 3">DSM 100214</strain>
    </source>
</reference>
<proteinExistence type="predicted"/>
<keyword evidence="3" id="KW-1185">Reference proteome</keyword>
<dbReference type="Proteomes" id="UP000247973">
    <property type="component" value="Unassembled WGS sequence"/>
</dbReference>
<organism evidence="2 3">
    <name type="scientific">Dysgonomonas alginatilytica</name>
    <dbReference type="NCBI Taxonomy" id="1605892"/>
    <lineage>
        <taxon>Bacteria</taxon>
        <taxon>Pseudomonadati</taxon>
        <taxon>Bacteroidota</taxon>
        <taxon>Bacteroidia</taxon>
        <taxon>Bacteroidales</taxon>
        <taxon>Dysgonomonadaceae</taxon>
        <taxon>Dysgonomonas</taxon>
    </lineage>
</organism>
<dbReference type="AlphaFoldDB" id="A0A2V3PNY3"/>
<evidence type="ECO:0000313" key="3">
    <source>
        <dbReference type="Proteomes" id="UP000247973"/>
    </source>
</evidence>
<feature type="transmembrane region" description="Helical" evidence="1">
    <location>
        <begin position="57"/>
        <end position="79"/>
    </location>
</feature>
<protein>
    <submittedName>
        <fullName evidence="2">Uncharacterized protein</fullName>
    </submittedName>
</protein>